<comment type="caution">
    <text evidence="1">The sequence shown here is derived from an EMBL/GenBank/DDBJ whole genome shotgun (WGS) entry which is preliminary data.</text>
</comment>
<proteinExistence type="predicted"/>
<sequence>MYCKHPCCQLQPVLSICRDLASASAGIVCKEAQSQRPPGPPSRPRRPVPLSPSTHLRPNLLIFCILRPTVTNYDDQDNNDDNDAYDLFLLLTLNPLM</sequence>
<keyword evidence="2" id="KW-1185">Reference proteome</keyword>
<accession>A0ACC0UR17</accession>
<evidence type="ECO:0000313" key="2">
    <source>
        <dbReference type="Proteomes" id="UP001163324"/>
    </source>
</evidence>
<reference evidence="1" key="1">
    <citation type="submission" date="2022-10" db="EMBL/GenBank/DDBJ databases">
        <title>Complete Genome of Trichothecium roseum strain YXFP-22015, a Plant Pathogen Isolated from Citrus.</title>
        <authorList>
            <person name="Wang Y."/>
            <person name="Zhu L."/>
        </authorList>
    </citation>
    <scope>NUCLEOTIDE SEQUENCE</scope>
    <source>
        <strain evidence="1">YXFP-22015</strain>
    </source>
</reference>
<evidence type="ECO:0000313" key="1">
    <source>
        <dbReference type="EMBL" id="KAI9896548.1"/>
    </source>
</evidence>
<name>A0ACC0UR17_9HYPO</name>
<dbReference type="Proteomes" id="UP001163324">
    <property type="component" value="Chromosome 9"/>
</dbReference>
<organism evidence="1 2">
    <name type="scientific">Trichothecium roseum</name>
    <dbReference type="NCBI Taxonomy" id="47278"/>
    <lineage>
        <taxon>Eukaryota</taxon>
        <taxon>Fungi</taxon>
        <taxon>Dikarya</taxon>
        <taxon>Ascomycota</taxon>
        <taxon>Pezizomycotina</taxon>
        <taxon>Sordariomycetes</taxon>
        <taxon>Hypocreomycetidae</taxon>
        <taxon>Hypocreales</taxon>
        <taxon>Hypocreales incertae sedis</taxon>
        <taxon>Trichothecium</taxon>
    </lineage>
</organism>
<gene>
    <name evidence="1" type="ORF">N3K66_008720</name>
</gene>
<protein>
    <submittedName>
        <fullName evidence="1">Uncharacterized protein</fullName>
    </submittedName>
</protein>
<dbReference type="EMBL" id="CM047948">
    <property type="protein sequence ID" value="KAI9896548.1"/>
    <property type="molecule type" value="Genomic_DNA"/>
</dbReference>